<dbReference type="OrthoDB" id="9811754at2"/>
<sequence length="147" mass="15236">MKSRPALVISSQIGGYVAEVLVSDNRHVAAGEPLLRIDSREYQAQIDQADAPVAQAEAGLCMAAGFLLAPASAAAAARGLRPGGRDLLAELVRDCGAGLSLILRQLEQPLRFSAGPIVLIGALLAECVCTQPGSNRTLQPPATCFST</sequence>
<proteinExistence type="predicted"/>
<comment type="caution">
    <text evidence="1">The sequence shown here is derived from an EMBL/GenBank/DDBJ whole genome shotgun (WGS) entry which is preliminary data.</text>
</comment>
<accession>A0A369VVC1</accession>
<dbReference type="AlphaFoldDB" id="A0A369VVC1"/>
<dbReference type="PANTHER" id="PTHR30386">
    <property type="entry name" value="MEMBRANE FUSION SUBUNIT OF EMRAB-TOLC MULTIDRUG EFFLUX PUMP"/>
    <property type="match status" value="1"/>
</dbReference>
<gene>
    <name evidence="1" type="ORF">DVW87_10205</name>
</gene>
<reference evidence="1 2" key="1">
    <citation type="submission" date="2018-07" db="EMBL/GenBank/DDBJ databases">
        <title>a novel species of Sphingomonas isolated from the rhizosphere soil of Araceae plant.</title>
        <authorList>
            <person name="Zhiyong W."/>
            <person name="Qinglan Z."/>
            <person name="Zhiwei F."/>
            <person name="Ding X."/>
            <person name="Gejiao W."/>
            <person name="Shixue Z."/>
        </authorList>
    </citation>
    <scope>NUCLEOTIDE SEQUENCE [LARGE SCALE GENOMIC DNA]</scope>
    <source>
        <strain evidence="1 2">WZY 27</strain>
    </source>
</reference>
<dbReference type="SUPFAM" id="SSF111369">
    <property type="entry name" value="HlyD-like secretion proteins"/>
    <property type="match status" value="1"/>
</dbReference>
<evidence type="ECO:0000313" key="1">
    <source>
        <dbReference type="EMBL" id="RDE05595.1"/>
    </source>
</evidence>
<protein>
    <submittedName>
        <fullName evidence="1">Biotin/lipoyl-binding protein</fullName>
    </submittedName>
</protein>
<dbReference type="Proteomes" id="UP000253918">
    <property type="component" value="Unassembled WGS sequence"/>
</dbReference>
<organism evidence="1 2">
    <name type="scientific">Sphingomonas aracearum</name>
    <dbReference type="NCBI Taxonomy" id="2283317"/>
    <lineage>
        <taxon>Bacteria</taxon>
        <taxon>Pseudomonadati</taxon>
        <taxon>Pseudomonadota</taxon>
        <taxon>Alphaproteobacteria</taxon>
        <taxon>Sphingomonadales</taxon>
        <taxon>Sphingomonadaceae</taxon>
        <taxon>Sphingomonas</taxon>
    </lineage>
</organism>
<name>A0A369VVC1_9SPHN</name>
<dbReference type="InterPro" id="IPR050739">
    <property type="entry name" value="MFP"/>
</dbReference>
<dbReference type="Gene3D" id="2.40.50.100">
    <property type="match status" value="1"/>
</dbReference>
<keyword evidence="2" id="KW-1185">Reference proteome</keyword>
<dbReference type="EMBL" id="QQNB01000002">
    <property type="protein sequence ID" value="RDE05595.1"/>
    <property type="molecule type" value="Genomic_DNA"/>
</dbReference>
<dbReference type="PANTHER" id="PTHR30386:SF24">
    <property type="entry name" value="MULTIDRUG RESISTANCE EFFLUX PUMP"/>
    <property type="match status" value="1"/>
</dbReference>
<dbReference type="Gene3D" id="1.10.287.470">
    <property type="entry name" value="Helix hairpin bin"/>
    <property type="match status" value="1"/>
</dbReference>
<evidence type="ECO:0000313" key="2">
    <source>
        <dbReference type="Proteomes" id="UP000253918"/>
    </source>
</evidence>